<protein>
    <submittedName>
        <fullName evidence="2">Uncharacterized protein</fullName>
    </submittedName>
</protein>
<feature type="region of interest" description="Disordered" evidence="1">
    <location>
        <begin position="345"/>
        <end position="366"/>
    </location>
</feature>
<dbReference type="Proteomes" id="UP001218218">
    <property type="component" value="Unassembled WGS sequence"/>
</dbReference>
<dbReference type="AlphaFoldDB" id="A0AAD7AQK6"/>
<evidence type="ECO:0000313" key="2">
    <source>
        <dbReference type="EMBL" id="KAJ7366191.1"/>
    </source>
</evidence>
<dbReference type="EMBL" id="JARIHO010000002">
    <property type="protein sequence ID" value="KAJ7366191.1"/>
    <property type="molecule type" value="Genomic_DNA"/>
</dbReference>
<gene>
    <name evidence="2" type="ORF">DFH08DRAFT_797194</name>
</gene>
<evidence type="ECO:0000313" key="3">
    <source>
        <dbReference type="Proteomes" id="UP001218218"/>
    </source>
</evidence>
<proteinExistence type="predicted"/>
<evidence type="ECO:0000256" key="1">
    <source>
        <dbReference type="SAM" id="MobiDB-lite"/>
    </source>
</evidence>
<accession>A0AAD7AQK6</accession>
<keyword evidence="3" id="KW-1185">Reference proteome</keyword>
<comment type="caution">
    <text evidence="2">The sequence shown here is derived from an EMBL/GenBank/DDBJ whole genome shotgun (WGS) entry which is preliminary data.</text>
</comment>
<reference evidence="2" key="1">
    <citation type="submission" date="2023-03" db="EMBL/GenBank/DDBJ databases">
        <title>Massive genome expansion in bonnet fungi (Mycena s.s.) driven by repeated elements and novel gene families across ecological guilds.</title>
        <authorList>
            <consortium name="Lawrence Berkeley National Laboratory"/>
            <person name="Harder C.B."/>
            <person name="Miyauchi S."/>
            <person name="Viragh M."/>
            <person name="Kuo A."/>
            <person name="Thoen E."/>
            <person name="Andreopoulos B."/>
            <person name="Lu D."/>
            <person name="Skrede I."/>
            <person name="Drula E."/>
            <person name="Henrissat B."/>
            <person name="Morin E."/>
            <person name="Kohler A."/>
            <person name="Barry K."/>
            <person name="LaButti K."/>
            <person name="Morin E."/>
            <person name="Salamov A."/>
            <person name="Lipzen A."/>
            <person name="Mereny Z."/>
            <person name="Hegedus B."/>
            <person name="Baldrian P."/>
            <person name="Stursova M."/>
            <person name="Weitz H."/>
            <person name="Taylor A."/>
            <person name="Grigoriev I.V."/>
            <person name="Nagy L.G."/>
            <person name="Martin F."/>
            <person name="Kauserud H."/>
        </authorList>
    </citation>
    <scope>NUCLEOTIDE SEQUENCE</scope>
    <source>
        <strain evidence="2">CBHHK002</strain>
    </source>
</reference>
<feature type="compositionally biased region" description="Basic and acidic residues" evidence="1">
    <location>
        <begin position="356"/>
        <end position="366"/>
    </location>
</feature>
<sequence>MAHFDRAELSASKIQTQLLEKRSVTTWEEFVEYMSDLWETMQNISQCAKKVKEVHRSTLLAIESERQRQLSEGIKEVCEIHETVICSPAAARLTTRPATRRLGLAAARNTSYKISITSSSFATCPTRCIYGVTKNLCTIVSGVHLWSVCKSFSWGIDWDRIEPPVTTPKDFNTWVRGDHQESTNSATTTTFRGWLDSLSQGLAMCIRLSFGAYLGLVLGCTDSVLYPMPVSRRLPLRAETGCGNEAARLQVVLHLKSDRPLWAAVGGAERSEGVEIPSVSAGLPMNREGGVARALTRSAEKKTSRHPSAHPEYSAMLPGHMLSICICAAEGYARAVHDHREPEIATRFPNTGGDLNRIRPKQEVKL</sequence>
<name>A0AAD7AQK6_9AGAR</name>
<organism evidence="2 3">
    <name type="scientific">Mycena albidolilacea</name>
    <dbReference type="NCBI Taxonomy" id="1033008"/>
    <lineage>
        <taxon>Eukaryota</taxon>
        <taxon>Fungi</taxon>
        <taxon>Dikarya</taxon>
        <taxon>Basidiomycota</taxon>
        <taxon>Agaricomycotina</taxon>
        <taxon>Agaricomycetes</taxon>
        <taxon>Agaricomycetidae</taxon>
        <taxon>Agaricales</taxon>
        <taxon>Marasmiineae</taxon>
        <taxon>Mycenaceae</taxon>
        <taxon>Mycena</taxon>
    </lineage>
</organism>